<dbReference type="InterPro" id="IPR032861">
    <property type="entry name" value="TAXi_N"/>
</dbReference>
<dbReference type="InterPro" id="IPR034161">
    <property type="entry name" value="Pepsin-like_plant"/>
</dbReference>
<evidence type="ECO:0000256" key="2">
    <source>
        <dbReference type="ARBA" id="ARBA00007447"/>
    </source>
</evidence>
<comment type="similarity">
    <text evidence="2">Belongs to the peptidase A1 family.</text>
</comment>
<dbReference type="FunFam" id="2.40.70.10:FF:000031">
    <property type="entry name" value="Aspartyl protease AED1"/>
    <property type="match status" value="1"/>
</dbReference>
<dbReference type="FunFam" id="2.40.70.10:FF:000050">
    <property type="entry name" value="Aspartic proteinase CDR1"/>
    <property type="match status" value="1"/>
</dbReference>
<evidence type="ECO:0000256" key="3">
    <source>
        <dbReference type="ARBA" id="ARBA00022525"/>
    </source>
</evidence>
<dbReference type="SUPFAM" id="SSF50630">
    <property type="entry name" value="Acid proteases"/>
    <property type="match status" value="1"/>
</dbReference>
<dbReference type="Pfam" id="PF14543">
    <property type="entry name" value="TAXi_N"/>
    <property type="match status" value="1"/>
</dbReference>
<evidence type="ECO:0000313" key="10">
    <source>
        <dbReference type="Proteomes" id="UP000245207"/>
    </source>
</evidence>
<dbReference type="Gene3D" id="2.40.70.10">
    <property type="entry name" value="Acid Proteases"/>
    <property type="match status" value="2"/>
</dbReference>
<keyword evidence="6" id="KW-0378">Hydrolase</keyword>
<dbReference type="Proteomes" id="UP000245207">
    <property type="component" value="Unassembled WGS sequence"/>
</dbReference>
<evidence type="ECO:0000256" key="5">
    <source>
        <dbReference type="ARBA" id="ARBA00022750"/>
    </source>
</evidence>
<accession>A0A2U1L7I5</accession>
<dbReference type="InterPro" id="IPR021109">
    <property type="entry name" value="Peptidase_aspartic_dom_sf"/>
</dbReference>
<dbReference type="STRING" id="35608.A0A2U1L7I5"/>
<dbReference type="GO" id="GO:0006508">
    <property type="term" value="P:proteolysis"/>
    <property type="evidence" value="ECO:0007669"/>
    <property type="project" value="UniProtKB-KW"/>
</dbReference>
<comment type="subcellular location">
    <subcellularLocation>
        <location evidence="1">Secreted</location>
    </subcellularLocation>
</comment>
<dbReference type="GO" id="GO:0005576">
    <property type="term" value="C:extracellular region"/>
    <property type="evidence" value="ECO:0007669"/>
    <property type="project" value="UniProtKB-SubCell"/>
</dbReference>
<feature type="domain" description="Peptidase A1" evidence="8">
    <location>
        <begin position="204"/>
        <end position="534"/>
    </location>
</feature>
<reference evidence="9 10" key="1">
    <citation type="journal article" date="2018" name="Mol. Plant">
        <title>The genome of Artemisia annua provides insight into the evolution of Asteraceae family and artemisinin biosynthesis.</title>
        <authorList>
            <person name="Shen Q."/>
            <person name="Zhang L."/>
            <person name="Liao Z."/>
            <person name="Wang S."/>
            <person name="Yan T."/>
            <person name="Shi P."/>
            <person name="Liu M."/>
            <person name="Fu X."/>
            <person name="Pan Q."/>
            <person name="Wang Y."/>
            <person name="Lv Z."/>
            <person name="Lu X."/>
            <person name="Zhang F."/>
            <person name="Jiang W."/>
            <person name="Ma Y."/>
            <person name="Chen M."/>
            <person name="Hao X."/>
            <person name="Li L."/>
            <person name="Tang Y."/>
            <person name="Lv G."/>
            <person name="Zhou Y."/>
            <person name="Sun X."/>
            <person name="Brodelius P.E."/>
            <person name="Rose J.K.C."/>
            <person name="Tang K."/>
        </authorList>
    </citation>
    <scope>NUCLEOTIDE SEQUENCE [LARGE SCALE GENOMIC DNA]</scope>
    <source>
        <strain evidence="10">cv. Huhao1</strain>
        <tissue evidence="9">Leaf</tissue>
    </source>
</reference>
<proteinExistence type="inferred from homology"/>
<comment type="caution">
    <text evidence="9">The sequence shown here is derived from an EMBL/GenBank/DDBJ whole genome shotgun (WGS) entry which is preliminary data.</text>
</comment>
<dbReference type="GO" id="GO:0004190">
    <property type="term" value="F:aspartic-type endopeptidase activity"/>
    <property type="evidence" value="ECO:0007669"/>
    <property type="project" value="UniProtKB-KW"/>
</dbReference>
<organism evidence="9 10">
    <name type="scientific">Artemisia annua</name>
    <name type="common">Sweet wormwood</name>
    <dbReference type="NCBI Taxonomy" id="35608"/>
    <lineage>
        <taxon>Eukaryota</taxon>
        <taxon>Viridiplantae</taxon>
        <taxon>Streptophyta</taxon>
        <taxon>Embryophyta</taxon>
        <taxon>Tracheophyta</taxon>
        <taxon>Spermatophyta</taxon>
        <taxon>Magnoliopsida</taxon>
        <taxon>eudicotyledons</taxon>
        <taxon>Gunneridae</taxon>
        <taxon>Pentapetalae</taxon>
        <taxon>asterids</taxon>
        <taxon>campanulids</taxon>
        <taxon>Asterales</taxon>
        <taxon>Asteraceae</taxon>
        <taxon>Asteroideae</taxon>
        <taxon>Anthemideae</taxon>
        <taxon>Artemisiinae</taxon>
        <taxon>Artemisia</taxon>
    </lineage>
</organism>
<dbReference type="InterPro" id="IPR032799">
    <property type="entry name" value="TAXi_C"/>
</dbReference>
<dbReference type="AlphaFoldDB" id="A0A2U1L7I5"/>
<evidence type="ECO:0000256" key="7">
    <source>
        <dbReference type="ARBA" id="ARBA00023180"/>
    </source>
</evidence>
<sequence length="542" mass="60250">MAMQFLVKANRRNIKTRQMLPAFFTERLYPKNNWIYLIHNKGTKHKVYLKKLDGHLTLYSHEWKTFLDESGYMNFSMLHFIREEPDLYYVTAYNDYGFECNGYNDVGDRQQRCMLTLDSIKDADAPARSSLAKPNHINGGFSLDLIDRDSPQSPLYNPTYAQFDRLKEALRRSTSRASHLSKRAGFSSNNASFNANISAGLGEYLMSIKIGTPPVKVVGVVDTAVDLTWAQCKPCVHCYKQVGPLLVPSNSSTYRALSCQSKGCKALDKHQLPCDSSNKCRYETGYVKGNLAVDTFWFGSTPVKNVIFGCGHDNEGAFEENASGVIGLGGGPVSIIKQLDSAIKGKFSYCLIPYSNNNTNQTSKIHFGTHANIAGPNVVSTPLIKKDPSTFYYLTLESMLVGKHNVSTQFPLSPKEGNIIIDSNTLVTSVPDEFYTDLINAITKVIGNGIVQEGPVSFEYCYKNLNLDRVPSVTFRFTGADVVVPPENMFLEIEKGVSCLTLFSSLGLSAIFGNLSQRNMLVGYDLVNRKVSFKPTDCTKHA</sequence>
<evidence type="ECO:0000259" key="8">
    <source>
        <dbReference type="PROSITE" id="PS51767"/>
    </source>
</evidence>
<dbReference type="PANTHER" id="PTHR47967:SF128">
    <property type="entry name" value="ASPARTIC PROTEINASE CDR1-LIKE"/>
    <property type="match status" value="1"/>
</dbReference>
<dbReference type="OrthoDB" id="2747330at2759"/>
<dbReference type="PROSITE" id="PS51767">
    <property type="entry name" value="PEPTIDASE_A1"/>
    <property type="match status" value="1"/>
</dbReference>
<name>A0A2U1L7I5_ARTAN</name>
<evidence type="ECO:0000256" key="6">
    <source>
        <dbReference type="ARBA" id="ARBA00022801"/>
    </source>
</evidence>
<dbReference type="InterPro" id="IPR051708">
    <property type="entry name" value="Plant_Aspart_Prot_A1"/>
</dbReference>
<keyword evidence="4 9" id="KW-0645">Protease</keyword>
<dbReference type="PANTHER" id="PTHR47967">
    <property type="entry name" value="OS07G0603500 PROTEIN-RELATED"/>
    <property type="match status" value="1"/>
</dbReference>
<dbReference type="InterPro" id="IPR033121">
    <property type="entry name" value="PEPTIDASE_A1"/>
</dbReference>
<keyword evidence="10" id="KW-1185">Reference proteome</keyword>
<keyword evidence="7" id="KW-0325">Glycoprotein</keyword>
<dbReference type="CDD" id="cd05476">
    <property type="entry name" value="pepsin_A_like_plant"/>
    <property type="match status" value="1"/>
</dbReference>
<evidence type="ECO:0000256" key="1">
    <source>
        <dbReference type="ARBA" id="ARBA00004613"/>
    </source>
</evidence>
<protein>
    <submittedName>
        <fullName evidence="9">Eukaryotic aspartyl protease family protein</fullName>
    </submittedName>
</protein>
<keyword evidence="3" id="KW-0964">Secreted</keyword>
<dbReference type="EMBL" id="PKPP01011015">
    <property type="protein sequence ID" value="PWA44959.1"/>
    <property type="molecule type" value="Genomic_DNA"/>
</dbReference>
<dbReference type="Pfam" id="PF14541">
    <property type="entry name" value="TAXi_C"/>
    <property type="match status" value="1"/>
</dbReference>
<keyword evidence="5" id="KW-0064">Aspartyl protease</keyword>
<evidence type="ECO:0000256" key="4">
    <source>
        <dbReference type="ARBA" id="ARBA00022670"/>
    </source>
</evidence>
<evidence type="ECO:0000313" key="9">
    <source>
        <dbReference type="EMBL" id="PWA44959.1"/>
    </source>
</evidence>
<gene>
    <name evidence="9" type="ORF">CTI12_AA521670</name>
</gene>